<evidence type="ECO:0008006" key="4">
    <source>
        <dbReference type="Google" id="ProtNLM"/>
    </source>
</evidence>
<dbReference type="AlphaFoldDB" id="A0A251X7L8"/>
<comment type="caution">
    <text evidence="2">The sequence shown here is derived from an EMBL/GenBank/DDBJ whole genome shotgun (WGS) entry which is preliminary data.</text>
</comment>
<reference evidence="2 3" key="1">
    <citation type="submission" date="2016-12" db="EMBL/GenBank/DDBJ databases">
        <title>Thioflexothrix psekupsii D3 genome sequencing and assembly.</title>
        <authorList>
            <person name="Fomenkov A."/>
            <person name="Vincze T."/>
            <person name="Grabovich M."/>
            <person name="Anton B.P."/>
            <person name="Dubinina G."/>
            <person name="Orlova M."/>
            <person name="Belousova E."/>
            <person name="Roberts R.J."/>
        </authorList>
    </citation>
    <scope>NUCLEOTIDE SEQUENCE [LARGE SCALE GENOMIC DNA]</scope>
    <source>
        <strain evidence="2">D3</strain>
    </source>
</reference>
<accession>A0A251X7L8</accession>
<keyword evidence="3" id="KW-1185">Reference proteome</keyword>
<protein>
    <recommendedName>
        <fullName evidence="4">General secretion pathway protein GspM</fullName>
    </recommendedName>
</protein>
<evidence type="ECO:0000313" key="3">
    <source>
        <dbReference type="Proteomes" id="UP000194798"/>
    </source>
</evidence>
<keyword evidence="1" id="KW-0812">Transmembrane</keyword>
<keyword evidence="1" id="KW-0472">Membrane</keyword>
<evidence type="ECO:0000256" key="1">
    <source>
        <dbReference type="SAM" id="Phobius"/>
    </source>
</evidence>
<gene>
    <name evidence="2" type="ORF">TPSD3_11140</name>
</gene>
<feature type="transmembrane region" description="Helical" evidence="1">
    <location>
        <begin position="7"/>
        <end position="30"/>
    </location>
</feature>
<dbReference type="EMBL" id="MSLT01000018">
    <property type="protein sequence ID" value="OUD13189.1"/>
    <property type="molecule type" value="Genomic_DNA"/>
</dbReference>
<evidence type="ECO:0000313" key="2">
    <source>
        <dbReference type="EMBL" id="OUD13189.1"/>
    </source>
</evidence>
<name>A0A251X7L8_9GAMM</name>
<proteinExistence type="predicted"/>
<organism evidence="2 3">
    <name type="scientific">Thioflexithrix psekupsensis</name>
    <dbReference type="NCBI Taxonomy" id="1570016"/>
    <lineage>
        <taxon>Bacteria</taxon>
        <taxon>Pseudomonadati</taxon>
        <taxon>Pseudomonadota</taxon>
        <taxon>Gammaproteobacteria</taxon>
        <taxon>Thiotrichales</taxon>
        <taxon>Thioflexithrix</taxon>
    </lineage>
</organism>
<dbReference type="Proteomes" id="UP000194798">
    <property type="component" value="Unassembled WGS sequence"/>
</dbReference>
<dbReference type="OrthoDB" id="5625171at2"/>
<keyword evidence="1" id="KW-1133">Transmembrane helix</keyword>
<sequence length="184" mass="20820">MTAKEKRLFTIMLFIFLGYMLPFVIIPAGARLIDNYRQNLAQIENDFVRYQQLGQAAQMWEEAHRQASDNLAKVNAGLLQGGTQDLVAARLQGILRDVARQHQLNVQSMAVPEFNLNPSWMLVTQSVQLQTDSASLINYLQALNNAPERLIVVYMDVRVGQNNRLNVDMKVTGFSRLIEMLPTG</sequence>